<accession>A0A4S3KI34</accession>
<dbReference type="RefSeq" id="WP_136258237.1">
    <property type="nucleotide sequence ID" value="NZ_MWIO01000025.1"/>
</dbReference>
<dbReference type="CDD" id="cd01297">
    <property type="entry name" value="D-aminoacylase"/>
    <property type="match status" value="1"/>
</dbReference>
<evidence type="ECO:0000313" key="4">
    <source>
        <dbReference type="Proteomes" id="UP000306317"/>
    </source>
</evidence>
<dbReference type="AlphaFoldDB" id="A0A4S3KI34"/>
<sequence length="504" mass="54528">MMSRTLVSLLLIAPLVVLPAGHAAAADFIVRHAVVVDGTGAVAQHVDVRVADGRITAIGELAPQRDEQVVDAHGLVLAPGFIDTHSHHDRGLDSQLDALPVTSQGVTTIVIGQDGFSQEPIADLFRRYEATPAAINIASYAGHNSLREEVMGADASHAATPAQVQAMRQLLAADMKAGALGLSTGLEYDSGLYSTRAEVLALADAVAPYGGRYISHMRSEDRKVWDALDELLTIGREAKIPVQVSHAKLAMTDWWGQADRFLGMLDKARAEGVDATLDVYPYDSWHSELIVLWPKRDFGNRATAEFVLKHLSPADGLRLSQFKPEPDLVGKSVADVARLRGTDDADTVMALIRESEAAHSTAQVISRSMDGRDIAKFIAWPQANICSDGNLDGLHPRGYGTFPRVLRMYVREQKMLTLEQAVHKMTGLAAQHMGLRDRGQIRVGAAADLVLFDPRTVADRATYEKPHELSVGIARVWVNGTLVLADGKATGAHPGQVLRRQGAR</sequence>
<dbReference type="InterPro" id="IPR032466">
    <property type="entry name" value="Metal_Hydrolase"/>
</dbReference>
<dbReference type="InterPro" id="IPR050378">
    <property type="entry name" value="Metallo-dep_Hydrolases_sf"/>
</dbReference>
<dbReference type="PANTHER" id="PTHR11647">
    <property type="entry name" value="HYDRANTOINASE/DIHYDROPYRIMIDINASE FAMILY MEMBER"/>
    <property type="match status" value="1"/>
</dbReference>
<protein>
    <submittedName>
        <fullName evidence="3">Aminoacylase</fullName>
    </submittedName>
</protein>
<evidence type="ECO:0000256" key="1">
    <source>
        <dbReference type="SAM" id="SignalP"/>
    </source>
</evidence>
<dbReference type="InterPro" id="IPR023100">
    <property type="entry name" value="D-aminoacylase_insert_dom_sf"/>
</dbReference>
<dbReference type="Gene3D" id="3.20.20.140">
    <property type="entry name" value="Metal-dependent hydrolases"/>
    <property type="match status" value="1"/>
</dbReference>
<evidence type="ECO:0000259" key="2">
    <source>
        <dbReference type="Pfam" id="PF07969"/>
    </source>
</evidence>
<dbReference type="Gene3D" id="3.30.1490.130">
    <property type="entry name" value="D-aminoacylase. Domain 3"/>
    <property type="match status" value="1"/>
</dbReference>
<dbReference type="Pfam" id="PF07969">
    <property type="entry name" value="Amidohydro_3"/>
    <property type="match status" value="2"/>
</dbReference>
<dbReference type="SUPFAM" id="SSF51338">
    <property type="entry name" value="Composite domain of metallo-dependent hydrolases"/>
    <property type="match status" value="1"/>
</dbReference>
<comment type="caution">
    <text evidence="3">The sequence shown here is derived from an EMBL/GenBank/DDBJ whole genome shotgun (WGS) entry which is preliminary data.</text>
</comment>
<name>A0A4S3KI34_9GAMM</name>
<dbReference type="OrthoDB" id="5687299at2"/>
<keyword evidence="4" id="KW-1185">Reference proteome</keyword>
<reference evidence="3 4" key="1">
    <citation type="submission" date="2017-02" db="EMBL/GenBank/DDBJ databases">
        <title>Whole genome sequencing of Rhodanobacter lindaniclasticus DSM 17932.</title>
        <authorList>
            <person name="Kumar S."/>
            <person name="Patil P."/>
            <person name="Patil P.B."/>
        </authorList>
    </citation>
    <scope>NUCLEOTIDE SEQUENCE [LARGE SCALE GENOMIC DNA]</scope>
    <source>
        <strain evidence="3 4">DSM 17932</strain>
    </source>
</reference>
<dbReference type="PANTHER" id="PTHR11647:SF1">
    <property type="entry name" value="COLLAPSIN RESPONSE MEDIATOR PROTEIN"/>
    <property type="match status" value="1"/>
</dbReference>
<feature type="domain" description="Amidohydrolase 3" evidence="2">
    <location>
        <begin position="68"/>
        <end position="278"/>
    </location>
</feature>
<dbReference type="GO" id="GO:0016811">
    <property type="term" value="F:hydrolase activity, acting on carbon-nitrogen (but not peptide) bonds, in linear amides"/>
    <property type="evidence" value="ECO:0007669"/>
    <property type="project" value="InterPro"/>
</dbReference>
<keyword evidence="1" id="KW-0732">Signal</keyword>
<dbReference type="Proteomes" id="UP000306317">
    <property type="component" value="Unassembled WGS sequence"/>
</dbReference>
<feature type="domain" description="Amidohydrolase 3" evidence="2">
    <location>
        <begin position="396"/>
        <end position="483"/>
    </location>
</feature>
<dbReference type="SUPFAM" id="SSF51556">
    <property type="entry name" value="Metallo-dependent hydrolases"/>
    <property type="match status" value="1"/>
</dbReference>
<dbReference type="InterPro" id="IPR013108">
    <property type="entry name" value="Amidohydro_3"/>
</dbReference>
<evidence type="ECO:0000313" key="3">
    <source>
        <dbReference type="EMBL" id="THD07614.1"/>
    </source>
</evidence>
<feature type="signal peptide" evidence="1">
    <location>
        <begin position="1"/>
        <end position="25"/>
    </location>
</feature>
<proteinExistence type="predicted"/>
<organism evidence="3 4">
    <name type="scientific">Rhodanobacter lindaniclasticus</name>
    <dbReference type="NCBI Taxonomy" id="75310"/>
    <lineage>
        <taxon>Bacteria</taxon>
        <taxon>Pseudomonadati</taxon>
        <taxon>Pseudomonadota</taxon>
        <taxon>Gammaproteobacteria</taxon>
        <taxon>Lysobacterales</taxon>
        <taxon>Rhodanobacteraceae</taxon>
        <taxon>Rhodanobacter</taxon>
    </lineage>
</organism>
<dbReference type="GO" id="GO:0005829">
    <property type="term" value="C:cytosol"/>
    <property type="evidence" value="ECO:0007669"/>
    <property type="project" value="TreeGrafter"/>
</dbReference>
<feature type="chain" id="PRO_5020370290" evidence="1">
    <location>
        <begin position="26"/>
        <end position="504"/>
    </location>
</feature>
<dbReference type="InterPro" id="IPR011059">
    <property type="entry name" value="Metal-dep_hydrolase_composite"/>
</dbReference>
<dbReference type="EMBL" id="MWIO01000025">
    <property type="protein sequence ID" value="THD07614.1"/>
    <property type="molecule type" value="Genomic_DNA"/>
</dbReference>
<dbReference type="Gene3D" id="2.30.40.10">
    <property type="entry name" value="Urease, subunit C, domain 1"/>
    <property type="match status" value="1"/>
</dbReference>
<gene>
    <name evidence="3" type="ORF">B1991_08215</name>
</gene>
<dbReference type="GO" id="GO:0016812">
    <property type="term" value="F:hydrolase activity, acting on carbon-nitrogen (but not peptide) bonds, in cyclic amides"/>
    <property type="evidence" value="ECO:0007669"/>
    <property type="project" value="TreeGrafter"/>
</dbReference>